<feature type="transmembrane region" description="Helical" evidence="10">
    <location>
        <begin position="72"/>
        <end position="92"/>
    </location>
</feature>
<keyword evidence="3 10" id="KW-0812">Transmembrane</keyword>
<comment type="catalytic activity">
    <reaction evidence="8">
        <text>fluoride(in) = fluoride(out)</text>
        <dbReference type="Rhea" id="RHEA:76159"/>
        <dbReference type="ChEBI" id="CHEBI:17051"/>
    </reaction>
    <physiologicalReaction direction="left-to-right" evidence="8">
        <dbReference type="Rhea" id="RHEA:76160"/>
    </physiologicalReaction>
</comment>
<dbReference type="GO" id="GO:0140114">
    <property type="term" value="P:cellular detoxification of fluoride"/>
    <property type="evidence" value="ECO:0007669"/>
    <property type="project" value="UniProtKB-UniRule"/>
</dbReference>
<dbReference type="OrthoDB" id="9815830at2"/>
<keyword evidence="4 10" id="KW-1133">Transmembrane helix</keyword>
<evidence type="ECO:0000256" key="9">
    <source>
        <dbReference type="ARBA" id="ARBA00049940"/>
    </source>
</evidence>
<dbReference type="AlphaFoldDB" id="A0A326U7Q7"/>
<dbReference type="NCBIfam" id="TIGR00494">
    <property type="entry name" value="crcB"/>
    <property type="match status" value="1"/>
</dbReference>
<dbReference type="RefSeq" id="WP_111323206.1">
    <property type="nucleotide sequence ID" value="NZ_BIFX01000001.1"/>
</dbReference>
<reference evidence="11 12" key="1">
    <citation type="submission" date="2018-06" db="EMBL/GenBank/DDBJ databases">
        <title>Genomic Encyclopedia of Archaeal and Bacterial Type Strains, Phase II (KMG-II): from individual species to whole genera.</title>
        <authorList>
            <person name="Goeker M."/>
        </authorList>
    </citation>
    <scope>NUCLEOTIDE SEQUENCE [LARGE SCALE GENOMIC DNA]</scope>
    <source>
        <strain evidence="11 12">ATCC BAA-1881</strain>
    </source>
</reference>
<keyword evidence="12" id="KW-1185">Reference proteome</keyword>
<keyword evidence="10" id="KW-0915">Sodium</keyword>
<comment type="function">
    <text evidence="9 10">Fluoride-specific ion channel. Important for reducing fluoride concentration in the cell, thus reducing its toxicity.</text>
</comment>
<feature type="binding site" evidence="10">
    <location>
        <position position="82"/>
    </location>
    <ligand>
        <name>Na(+)</name>
        <dbReference type="ChEBI" id="CHEBI:29101"/>
        <note>structural</note>
    </ligand>
</feature>
<evidence type="ECO:0000313" key="12">
    <source>
        <dbReference type="Proteomes" id="UP000248806"/>
    </source>
</evidence>
<gene>
    <name evidence="10" type="primary">fluC</name>
    <name evidence="10" type="synonym">crcB</name>
    <name evidence="11" type="ORF">EI42_02937</name>
</gene>
<keyword evidence="6 10" id="KW-0407">Ion channel</keyword>
<dbReference type="GO" id="GO:0062054">
    <property type="term" value="F:fluoride channel activity"/>
    <property type="evidence" value="ECO:0007669"/>
    <property type="project" value="UniProtKB-UniRule"/>
</dbReference>
<dbReference type="GO" id="GO:0046872">
    <property type="term" value="F:metal ion binding"/>
    <property type="evidence" value="ECO:0007669"/>
    <property type="project" value="UniProtKB-KW"/>
</dbReference>
<keyword evidence="10" id="KW-0406">Ion transport</keyword>
<protein>
    <recommendedName>
        <fullName evidence="10">Fluoride-specific ion channel FluC</fullName>
    </recommendedName>
</protein>
<evidence type="ECO:0000313" key="11">
    <source>
        <dbReference type="EMBL" id="PZW29215.1"/>
    </source>
</evidence>
<dbReference type="HAMAP" id="MF_00454">
    <property type="entry name" value="FluC"/>
    <property type="match status" value="1"/>
</dbReference>
<evidence type="ECO:0000256" key="7">
    <source>
        <dbReference type="ARBA" id="ARBA00035120"/>
    </source>
</evidence>
<feature type="transmembrane region" description="Helical" evidence="10">
    <location>
        <begin position="43"/>
        <end position="60"/>
    </location>
</feature>
<dbReference type="PANTHER" id="PTHR28259:SF1">
    <property type="entry name" value="FLUORIDE EXPORT PROTEIN 1-RELATED"/>
    <property type="match status" value="1"/>
</dbReference>
<evidence type="ECO:0000256" key="1">
    <source>
        <dbReference type="ARBA" id="ARBA00004651"/>
    </source>
</evidence>
<evidence type="ECO:0000256" key="6">
    <source>
        <dbReference type="ARBA" id="ARBA00023303"/>
    </source>
</evidence>
<feature type="binding site" evidence="10">
    <location>
        <position position="79"/>
    </location>
    <ligand>
        <name>Na(+)</name>
        <dbReference type="ChEBI" id="CHEBI:29101"/>
        <note>structural</note>
    </ligand>
</feature>
<keyword evidence="5 10" id="KW-0472">Membrane</keyword>
<dbReference type="EMBL" id="QKUF01000009">
    <property type="protein sequence ID" value="PZW29215.1"/>
    <property type="molecule type" value="Genomic_DNA"/>
</dbReference>
<evidence type="ECO:0000256" key="4">
    <source>
        <dbReference type="ARBA" id="ARBA00022989"/>
    </source>
</evidence>
<evidence type="ECO:0000256" key="10">
    <source>
        <dbReference type="HAMAP-Rule" id="MF_00454"/>
    </source>
</evidence>
<accession>A0A326U7Q7</accession>
<sequence>MTFASLLLTGGVGLAGALGAVARYLLGSFISEHTSSAFPSGTLIINVSGAFVIGLIFAFTSRGFLSAATQTVLATGFLGGYTTFSTMSWEAFQLMRGALPRGLLYLGLTYVLGLGAEILGLLVGRAL</sequence>
<comment type="caution">
    <text evidence="11">The sequence shown here is derived from an EMBL/GenBank/DDBJ whole genome shotgun (WGS) entry which is preliminary data.</text>
</comment>
<evidence type="ECO:0000256" key="5">
    <source>
        <dbReference type="ARBA" id="ARBA00023136"/>
    </source>
</evidence>
<organism evidence="11 12">
    <name type="scientific">Thermosporothrix hazakensis</name>
    <dbReference type="NCBI Taxonomy" id="644383"/>
    <lineage>
        <taxon>Bacteria</taxon>
        <taxon>Bacillati</taxon>
        <taxon>Chloroflexota</taxon>
        <taxon>Ktedonobacteria</taxon>
        <taxon>Ktedonobacterales</taxon>
        <taxon>Thermosporotrichaceae</taxon>
        <taxon>Thermosporothrix</taxon>
    </lineage>
</organism>
<name>A0A326U7Q7_THEHA</name>
<evidence type="ECO:0000256" key="2">
    <source>
        <dbReference type="ARBA" id="ARBA00022475"/>
    </source>
</evidence>
<dbReference type="InterPro" id="IPR003691">
    <property type="entry name" value="FluC"/>
</dbReference>
<dbReference type="PANTHER" id="PTHR28259">
    <property type="entry name" value="FLUORIDE EXPORT PROTEIN 1-RELATED"/>
    <property type="match status" value="1"/>
</dbReference>
<comment type="similarity">
    <text evidence="7 10">Belongs to the fluoride channel Fluc/FEX (TC 1.A.43) family.</text>
</comment>
<keyword evidence="2 10" id="KW-1003">Cell membrane</keyword>
<keyword evidence="10" id="KW-0479">Metal-binding</keyword>
<dbReference type="Proteomes" id="UP000248806">
    <property type="component" value="Unassembled WGS sequence"/>
</dbReference>
<feature type="transmembrane region" description="Helical" evidence="10">
    <location>
        <begin position="104"/>
        <end position="124"/>
    </location>
</feature>
<comment type="subcellular location">
    <subcellularLocation>
        <location evidence="1 10">Cell membrane</location>
        <topology evidence="1 10">Multi-pass membrane protein</topology>
    </subcellularLocation>
</comment>
<dbReference type="GO" id="GO:0005886">
    <property type="term" value="C:plasma membrane"/>
    <property type="evidence" value="ECO:0007669"/>
    <property type="project" value="UniProtKB-SubCell"/>
</dbReference>
<evidence type="ECO:0000256" key="8">
    <source>
        <dbReference type="ARBA" id="ARBA00035585"/>
    </source>
</evidence>
<proteinExistence type="inferred from homology"/>
<evidence type="ECO:0000256" key="3">
    <source>
        <dbReference type="ARBA" id="ARBA00022692"/>
    </source>
</evidence>
<comment type="activity regulation">
    <text evidence="10">Na(+) is not transported, but it plays an essential structural role and its presence is essential for fluoride channel function.</text>
</comment>
<dbReference type="Pfam" id="PF02537">
    <property type="entry name" value="CRCB"/>
    <property type="match status" value="1"/>
</dbReference>
<keyword evidence="10" id="KW-0813">Transport</keyword>